<dbReference type="KEGG" id="nva:G3M78_04485"/>
<accession>A0A7T0C1A1</accession>
<evidence type="ECO:0000313" key="1">
    <source>
        <dbReference type="EMBL" id="QPJ64686.1"/>
    </source>
</evidence>
<organism evidence="1 2">
    <name type="scientific">Candidatus Nitrohelix vancouverensis</name>
    <dbReference type="NCBI Taxonomy" id="2705534"/>
    <lineage>
        <taxon>Bacteria</taxon>
        <taxon>Pseudomonadati</taxon>
        <taxon>Nitrospinota/Tectimicrobiota group</taxon>
        <taxon>Nitrospinota</taxon>
        <taxon>Nitrospinia</taxon>
        <taxon>Nitrospinales</taxon>
        <taxon>Nitrospinaceae</taxon>
        <taxon>Candidatus Nitrohelix</taxon>
    </lineage>
</organism>
<gene>
    <name evidence="1" type="ORF">G3M78_04485</name>
</gene>
<dbReference type="AlphaFoldDB" id="A0A7T0C1A1"/>
<dbReference type="EMBL" id="CP048620">
    <property type="protein sequence ID" value="QPJ64686.1"/>
    <property type="molecule type" value="Genomic_DNA"/>
</dbReference>
<protein>
    <submittedName>
        <fullName evidence="1">Uncharacterized protein</fullName>
    </submittedName>
</protein>
<proteinExistence type="predicted"/>
<sequence length="159" mass="18380">MNIFILDTDPSRCARYHCDRHVVKMILESAQLLSGAVRLSGLDCGYKLTHANHPCAIWTRRSLSNWNWLRKLAAALNKEYRYRFRKTVNHKSFDMIQSLPSPAIADCGLTAFAQAMPEQYRQADASAAYRNYYVGEKSRLLKWTRRQTPVWALKLQQAS</sequence>
<reference evidence="2" key="1">
    <citation type="submission" date="2020-02" db="EMBL/GenBank/DDBJ databases">
        <title>Genomic and physiological characterization of two novel Nitrospinaceae genera.</title>
        <authorList>
            <person name="Mueller A.J."/>
            <person name="Jung M.-Y."/>
            <person name="Strachan C.R."/>
            <person name="Herbold C.W."/>
            <person name="Kirkegaard R.H."/>
            <person name="Daims H."/>
        </authorList>
    </citation>
    <scope>NUCLEOTIDE SEQUENCE [LARGE SCALE GENOMIC DNA]</scope>
</reference>
<name>A0A7T0C1A1_9BACT</name>
<evidence type="ECO:0000313" key="2">
    <source>
        <dbReference type="Proteomes" id="UP000594464"/>
    </source>
</evidence>
<dbReference type="Proteomes" id="UP000594464">
    <property type="component" value="Chromosome"/>
</dbReference>